<organism evidence="9 10">
    <name type="scientific">Marinimicrobium koreense</name>
    <dbReference type="NCBI Taxonomy" id="306545"/>
    <lineage>
        <taxon>Bacteria</taxon>
        <taxon>Pseudomonadati</taxon>
        <taxon>Pseudomonadota</taxon>
        <taxon>Gammaproteobacteria</taxon>
        <taxon>Cellvibrionales</taxon>
        <taxon>Cellvibrionaceae</taxon>
        <taxon>Marinimicrobium</taxon>
    </lineage>
</organism>
<dbReference type="InterPro" id="IPR051790">
    <property type="entry name" value="Cytochrome_c-biogenesis_DsbD"/>
</dbReference>
<dbReference type="Pfam" id="PF02683">
    <property type="entry name" value="DsbD_TM"/>
    <property type="match status" value="1"/>
</dbReference>
<comment type="caution">
    <text evidence="9">The sequence shown here is derived from an EMBL/GenBank/DDBJ whole genome shotgun (WGS) entry which is preliminary data.</text>
</comment>
<evidence type="ECO:0000256" key="7">
    <source>
        <dbReference type="SAM" id="Phobius"/>
    </source>
</evidence>
<evidence type="ECO:0000313" key="9">
    <source>
        <dbReference type="EMBL" id="ROQ21425.1"/>
    </source>
</evidence>
<evidence type="ECO:0000256" key="2">
    <source>
        <dbReference type="ARBA" id="ARBA00006143"/>
    </source>
</evidence>
<feature type="transmembrane region" description="Helical" evidence="7">
    <location>
        <begin position="199"/>
        <end position="216"/>
    </location>
</feature>
<evidence type="ECO:0000256" key="5">
    <source>
        <dbReference type="ARBA" id="ARBA00022989"/>
    </source>
</evidence>
<reference evidence="9 10" key="1">
    <citation type="submission" date="2018-11" db="EMBL/GenBank/DDBJ databases">
        <title>Genomic Encyclopedia of Type Strains, Phase IV (KMG-IV): sequencing the most valuable type-strain genomes for metagenomic binning, comparative biology and taxonomic classification.</title>
        <authorList>
            <person name="Goeker M."/>
        </authorList>
    </citation>
    <scope>NUCLEOTIDE SEQUENCE [LARGE SCALE GENOMIC DNA]</scope>
    <source>
        <strain evidence="9 10">DSM 16974</strain>
    </source>
</reference>
<keyword evidence="4" id="KW-0201">Cytochrome c-type biogenesis</keyword>
<evidence type="ECO:0000256" key="4">
    <source>
        <dbReference type="ARBA" id="ARBA00022748"/>
    </source>
</evidence>
<proteinExistence type="inferred from homology"/>
<feature type="domain" description="Cytochrome C biogenesis protein transmembrane" evidence="8">
    <location>
        <begin position="7"/>
        <end position="188"/>
    </location>
</feature>
<keyword evidence="6 7" id="KW-0472">Membrane</keyword>
<sequence length="235" mass="24639">MSLELAALPLALLAGALSILSPCVWPLVPIVMGSASGQSKWGPYVLALGLSLSFALAGTLLSFFLVSAGFDPELFRYVAASLLILVGLLLVIKPLGDWISVPLSGLTSRFNPSGEPSHWSGQFGVGFLLGIVWLPCVGPTLGAAIALASMGQQMFMAFLTMLVFSIGTAAVLLGAGLFSRRLLGRAALGLINNASRGKVLLGWMLLLLGMMALTGIDKVLEAWALTWLPDWAVSL</sequence>
<protein>
    <submittedName>
        <fullName evidence="9">Cytochrome c biogenesis protein CcdA</fullName>
    </submittedName>
</protein>
<evidence type="ECO:0000256" key="3">
    <source>
        <dbReference type="ARBA" id="ARBA00022692"/>
    </source>
</evidence>
<dbReference type="Proteomes" id="UP000273643">
    <property type="component" value="Unassembled WGS sequence"/>
</dbReference>
<dbReference type="AlphaFoldDB" id="A0A3N1NZ19"/>
<dbReference type="PANTHER" id="PTHR31272">
    <property type="entry name" value="CYTOCHROME C-TYPE BIOGENESIS PROTEIN HI_1454-RELATED"/>
    <property type="match status" value="1"/>
</dbReference>
<dbReference type="GO" id="GO:0016020">
    <property type="term" value="C:membrane"/>
    <property type="evidence" value="ECO:0007669"/>
    <property type="project" value="UniProtKB-SubCell"/>
</dbReference>
<comment type="similarity">
    <text evidence="2">Belongs to the DsbD family.</text>
</comment>
<dbReference type="OrthoDB" id="9811352at2"/>
<feature type="transmembrane region" description="Helical" evidence="7">
    <location>
        <begin position="125"/>
        <end position="148"/>
    </location>
</feature>
<evidence type="ECO:0000256" key="6">
    <source>
        <dbReference type="ARBA" id="ARBA00023136"/>
    </source>
</evidence>
<dbReference type="PANTHER" id="PTHR31272:SF9">
    <property type="entry name" value="BLL1027 PROTEIN"/>
    <property type="match status" value="1"/>
</dbReference>
<comment type="subcellular location">
    <subcellularLocation>
        <location evidence="1">Membrane</location>
        <topology evidence="1">Multi-pass membrane protein</topology>
    </subcellularLocation>
</comment>
<gene>
    <name evidence="9" type="ORF">EDC38_2049</name>
</gene>
<dbReference type="GO" id="GO:0017004">
    <property type="term" value="P:cytochrome complex assembly"/>
    <property type="evidence" value="ECO:0007669"/>
    <property type="project" value="UniProtKB-KW"/>
</dbReference>
<feature type="transmembrane region" description="Helical" evidence="7">
    <location>
        <begin position="154"/>
        <end position="178"/>
    </location>
</feature>
<evidence type="ECO:0000313" key="10">
    <source>
        <dbReference type="Proteomes" id="UP000273643"/>
    </source>
</evidence>
<feature type="transmembrane region" description="Helical" evidence="7">
    <location>
        <begin position="74"/>
        <end position="92"/>
    </location>
</feature>
<feature type="transmembrane region" description="Helical" evidence="7">
    <location>
        <begin position="44"/>
        <end position="68"/>
    </location>
</feature>
<keyword evidence="5 7" id="KW-1133">Transmembrane helix</keyword>
<feature type="transmembrane region" description="Helical" evidence="7">
    <location>
        <begin position="6"/>
        <end position="32"/>
    </location>
</feature>
<name>A0A3N1NZ19_9GAMM</name>
<keyword evidence="3 7" id="KW-0812">Transmembrane</keyword>
<evidence type="ECO:0000259" key="8">
    <source>
        <dbReference type="Pfam" id="PF02683"/>
    </source>
</evidence>
<dbReference type="InterPro" id="IPR003834">
    <property type="entry name" value="Cyt_c_assmbl_TM_dom"/>
</dbReference>
<keyword evidence="10" id="KW-1185">Reference proteome</keyword>
<accession>A0A3N1NZ19</accession>
<evidence type="ECO:0000256" key="1">
    <source>
        <dbReference type="ARBA" id="ARBA00004141"/>
    </source>
</evidence>
<dbReference type="EMBL" id="RJUK01000001">
    <property type="protein sequence ID" value="ROQ21425.1"/>
    <property type="molecule type" value="Genomic_DNA"/>
</dbReference>
<dbReference type="RefSeq" id="WP_123638430.1">
    <property type="nucleotide sequence ID" value="NZ_RJUK01000001.1"/>
</dbReference>